<organism evidence="2">
    <name type="scientific">gut metagenome</name>
    <dbReference type="NCBI Taxonomy" id="749906"/>
    <lineage>
        <taxon>unclassified sequences</taxon>
        <taxon>metagenomes</taxon>
        <taxon>organismal metagenomes</taxon>
    </lineage>
</organism>
<feature type="transmembrane region" description="Helical" evidence="1">
    <location>
        <begin position="32"/>
        <end position="56"/>
    </location>
</feature>
<feature type="non-terminal residue" evidence="2">
    <location>
        <position position="117"/>
    </location>
</feature>
<keyword evidence="1" id="KW-0472">Membrane</keyword>
<name>J9BS53_9ZZZZ</name>
<reference evidence="2" key="1">
    <citation type="journal article" date="2012" name="PLoS ONE">
        <title>Gene sets for utilization of primary and secondary nutrition supplies in the distal gut of endangered iberian lynx.</title>
        <authorList>
            <person name="Alcaide M."/>
            <person name="Messina E."/>
            <person name="Richter M."/>
            <person name="Bargiela R."/>
            <person name="Peplies J."/>
            <person name="Huws S.A."/>
            <person name="Newbold C.J."/>
            <person name="Golyshin P.N."/>
            <person name="Simon M.A."/>
            <person name="Lopez G."/>
            <person name="Yakimov M.M."/>
            <person name="Ferrer M."/>
        </authorList>
    </citation>
    <scope>NUCLEOTIDE SEQUENCE</scope>
</reference>
<keyword evidence="1" id="KW-1133">Transmembrane helix</keyword>
<comment type="caution">
    <text evidence="2">The sequence shown here is derived from an EMBL/GenBank/DDBJ whole genome shotgun (WGS) entry which is preliminary data.</text>
</comment>
<evidence type="ECO:0000256" key="1">
    <source>
        <dbReference type="SAM" id="Phobius"/>
    </source>
</evidence>
<dbReference type="AlphaFoldDB" id="J9BS53"/>
<feature type="transmembrane region" description="Helical" evidence="1">
    <location>
        <begin position="68"/>
        <end position="89"/>
    </location>
</feature>
<accession>J9BS53</accession>
<dbReference type="EMBL" id="AMCI01008862">
    <property type="protein sequence ID" value="EJW90410.1"/>
    <property type="molecule type" value="Genomic_DNA"/>
</dbReference>
<evidence type="ECO:0000313" key="2">
    <source>
        <dbReference type="EMBL" id="EJW90410.1"/>
    </source>
</evidence>
<sequence>MILGVMFSAGNPELLEKASVEPLAALTGILPFWFYVPFSIVIIVSLISAGMTGVYSSGLALLAMGAPLSRAVSTSLNAIIIALGLSYLLFISDSFLMTFQSFLAVISVIMGSWGAIQ</sequence>
<feature type="transmembrane region" description="Helical" evidence="1">
    <location>
        <begin position="95"/>
        <end position="116"/>
    </location>
</feature>
<gene>
    <name evidence="2" type="ORF">EVA_21483</name>
</gene>
<proteinExistence type="predicted"/>
<protein>
    <submittedName>
        <fullName evidence="2">Permease for cytosine/purines uracil thiamine allantoin</fullName>
    </submittedName>
</protein>
<keyword evidence="1" id="KW-0812">Transmembrane</keyword>